<evidence type="ECO:0000313" key="3">
    <source>
        <dbReference type="EMBL" id="NYF56120.1"/>
    </source>
</evidence>
<reference evidence="3 4" key="1">
    <citation type="submission" date="2020-07" db="EMBL/GenBank/DDBJ databases">
        <title>Sequencing the genomes of 1000 actinobacteria strains.</title>
        <authorList>
            <person name="Klenk H.-P."/>
        </authorList>
    </citation>
    <scope>NUCLEOTIDE SEQUENCE [LARGE SCALE GENOMIC DNA]</scope>
    <source>
        <strain evidence="3 4">DSM 43814</strain>
    </source>
</reference>
<keyword evidence="2" id="KW-1133">Transmembrane helix</keyword>
<evidence type="ECO:0000256" key="1">
    <source>
        <dbReference type="SAM" id="MobiDB-lite"/>
    </source>
</evidence>
<evidence type="ECO:0000256" key="2">
    <source>
        <dbReference type="SAM" id="Phobius"/>
    </source>
</evidence>
<feature type="compositionally biased region" description="Basic and acidic residues" evidence="1">
    <location>
        <begin position="78"/>
        <end position="92"/>
    </location>
</feature>
<dbReference type="RefSeq" id="WP_179802491.1">
    <property type="nucleotide sequence ID" value="NZ_JACCCQ010000001.1"/>
</dbReference>
<organism evidence="3 4">
    <name type="scientific">Micromonospora purpureochromogenes</name>
    <dbReference type="NCBI Taxonomy" id="47872"/>
    <lineage>
        <taxon>Bacteria</taxon>
        <taxon>Bacillati</taxon>
        <taxon>Actinomycetota</taxon>
        <taxon>Actinomycetes</taxon>
        <taxon>Micromonosporales</taxon>
        <taxon>Micromonosporaceae</taxon>
        <taxon>Micromonospora</taxon>
    </lineage>
</organism>
<accession>A0ABX2RHY9</accession>
<keyword evidence="4" id="KW-1185">Reference proteome</keyword>
<keyword evidence="2" id="KW-0472">Membrane</keyword>
<feature type="transmembrane region" description="Helical" evidence="2">
    <location>
        <begin position="139"/>
        <end position="158"/>
    </location>
</feature>
<feature type="transmembrane region" description="Helical" evidence="2">
    <location>
        <begin position="16"/>
        <end position="36"/>
    </location>
</feature>
<name>A0ABX2RHY9_9ACTN</name>
<proteinExistence type="predicted"/>
<comment type="caution">
    <text evidence="3">The sequence shown here is derived from an EMBL/GenBank/DDBJ whole genome shotgun (WGS) entry which is preliminary data.</text>
</comment>
<feature type="region of interest" description="Disordered" evidence="1">
    <location>
        <begin position="55"/>
        <end position="125"/>
    </location>
</feature>
<dbReference type="Proteomes" id="UP000631553">
    <property type="component" value="Unassembled WGS sequence"/>
</dbReference>
<gene>
    <name evidence="3" type="ORF">HDA35_001951</name>
</gene>
<protein>
    <recommendedName>
        <fullName evidence="5">Gram-positive cocci surface proteins LPxTG domain-containing protein</fullName>
    </recommendedName>
</protein>
<evidence type="ECO:0008006" key="5">
    <source>
        <dbReference type="Google" id="ProtNLM"/>
    </source>
</evidence>
<dbReference type="EMBL" id="JACCCQ010000001">
    <property type="protein sequence ID" value="NYF56120.1"/>
    <property type="molecule type" value="Genomic_DNA"/>
</dbReference>
<keyword evidence="2" id="KW-0812">Transmembrane</keyword>
<sequence>MAMVNMPAARRHRSRIGYAFGLLALVGAVTTLVVVVRYPAESATRLAEPVPAPEITVVEQNSPPPGVVGYPGYEDDSDHPADLAAPDDHRYGDTAPGPEANASADPHSGAGSRPGTGGDDAALAGSSTADARQALSQSLFYSGLLGLTISLAGLGLVGTRRRMW</sequence>
<evidence type="ECO:0000313" key="4">
    <source>
        <dbReference type="Proteomes" id="UP000631553"/>
    </source>
</evidence>